<sequence length="305" mass="33927">MPQSYDSSRWSQSIVTITTASGENLRLNYIDCGTSLSTKPEVILLIHGFPQTSYQFRHVITPLADAGYRVIVPDYRGAGKSSKPLTGYTKTQMAEDLHVLLTSHLEIEQKIHIIGHDIGGMIAWAYAAQYPDDVASLIWGECPLPGTEFYEEIKGTADVFHFVFHQIQDLPEALIAGRERLYLQHVFDKMCVESAYMTPEDLEHYVLAYSQPGGIRAGLELYRAFEKDAEENRKMIKSNGKIMVKSVGMFGEGSFLVTKARNMVEEVTAGEVKIVTVGGAGHYIAEEKPGTFVDEVLKNVQSAKV</sequence>
<dbReference type="SUPFAM" id="SSF53474">
    <property type="entry name" value="alpha/beta-Hydrolases"/>
    <property type="match status" value="1"/>
</dbReference>
<name>A0AAN6LX17_9PLEO</name>
<proteinExistence type="inferred from homology"/>
<dbReference type="Pfam" id="PF00561">
    <property type="entry name" value="Abhydrolase_1"/>
    <property type="match status" value="1"/>
</dbReference>
<evidence type="ECO:0000256" key="2">
    <source>
        <dbReference type="ARBA" id="ARBA00038334"/>
    </source>
</evidence>
<gene>
    <name evidence="4" type="ORF">GRF29_106g747938</name>
</gene>
<evidence type="ECO:0000313" key="5">
    <source>
        <dbReference type="Proteomes" id="UP001280581"/>
    </source>
</evidence>
<dbReference type="PRINTS" id="PR00111">
    <property type="entry name" value="ABHYDROLASE"/>
</dbReference>
<protein>
    <recommendedName>
        <fullName evidence="3">AB hydrolase-1 domain-containing protein</fullName>
    </recommendedName>
</protein>
<dbReference type="PANTHER" id="PTHR43329">
    <property type="entry name" value="EPOXIDE HYDROLASE"/>
    <property type="match status" value="1"/>
</dbReference>
<dbReference type="Gene3D" id="3.40.50.1820">
    <property type="entry name" value="alpha/beta hydrolase"/>
    <property type="match status" value="1"/>
</dbReference>
<dbReference type="InterPro" id="IPR029058">
    <property type="entry name" value="AB_hydrolase_fold"/>
</dbReference>
<dbReference type="AlphaFoldDB" id="A0AAN6LX17"/>
<organism evidence="4 5">
    <name type="scientific">Pseudopithomyces chartarum</name>
    <dbReference type="NCBI Taxonomy" id="1892770"/>
    <lineage>
        <taxon>Eukaryota</taxon>
        <taxon>Fungi</taxon>
        <taxon>Dikarya</taxon>
        <taxon>Ascomycota</taxon>
        <taxon>Pezizomycotina</taxon>
        <taxon>Dothideomycetes</taxon>
        <taxon>Pleosporomycetidae</taxon>
        <taxon>Pleosporales</taxon>
        <taxon>Massarineae</taxon>
        <taxon>Didymosphaeriaceae</taxon>
        <taxon>Pseudopithomyces</taxon>
    </lineage>
</organism>
<evidence type="ECO:0000313" key="4">
    <source>
        <dbReference type="EMBL" id="KAK3203830.1"/>
    </source>
</evidence>
<comment type="caution">
    <text evidence="4">The sequence shown here is derived from an EMBL/GenBank/DDBJ whole genome shotgun (WGS) entry which is preliminary data.</text>
</comment>
<reference evidence="4 5" key="1">
    <citation type="submission" date="2021-02" db="EMBL/GenBank/DDBJ databases">
        <title>Genome assembly of Pseudopithomyces chartarum.</title>
        <authorList>
            <person name="Jauregui R."/>
            <person name="Singh J."/>
            <person name="Voisey C."/>
        </authorList>
    </citation>
    <scope>NUCLEOTIDE SEQUENCE [LARGE SCALE GENOMIC DNA]</scope>
    <source>
        <strain evidence="4 5">AGR01</strain>
    </source>
</reference>
<feature type="domain" description="AB hydrolase-1" evidence="3">
    <location>
        <begin position="42"/>
        <end position="138"/>
    </location>
</feature>
<dbReference type="InterPro" id="IPR000639">
    <property type="entry name" value="Epox_hydrolase-like"/>
</dbReference>
<dbReference type="PRINTS" id="PR00412">
    <property type="entry name" value="EPOXHYDRLASE"/>
</dbReference>
<comment type="similarity">
    <text evidence="2">Belongs to the AB hydrolase superfamily. Epoxide hydrolase family.</text>
</comment>
<dbReference type="Proteomes" id="UP001280581">
    <property type="component" value="Unassembled WGS sequence"/>
</dbReference>
<dbReference type="InterPro" id="IPR000073">
    <property type="entry name" value="AB_hydrolase_1"/>
</dbReference>
<evidence type="ECO:0000259" key="3">
    <source>
        <dbReference type="Pfam" id="PF00561"/>
    </source>
</evidence>
<dbReference type="GO" id="GO:0016787">
    <property type="term" value="F:hydrolase activity"/>
    <property type="evidence" value="ECO:0007669"/>
    <property type="project" value="UniProtKB-KW"/>
</dbReference>
<keyword evidence="5" id="KW-1185">Reference proteome</keyword>
<evidence type="ECO:0000256" key="1">
    <source>
        <dbReference type="ARBA" id="ARBA00022801"/>
    </source>
</evidence>
<dbReference type="EMBL" id="WVTA01000010">
    <property type="protein sequence ID" value="KAK3203830.1"/>
    <property type="molecule type" value="Genomic_DNA"/>
</dbReference>
<keyword evidence="1" id="KW-0378">Hydrolase</keyword>
<accession>A0AAN6LX17</accession>